<dbReference type="InterPro" id="IPR050861">
    <property type="entry name" value="Dihydroxyacetone_Kinase"/>
</dbReference>
<dbReference type="SUPFAM" id="SSF82549">
    <property type="entry name" value="DAK1/DegV-like"/>
    <property type="match status" value="1"/>
</dbReference>
<evidence type="ECO:0000313" key="4">
    <source>
        <dbReference type="Proteomes" id="UP000664857"/>
    </source>
</evidence>
<dbReference type="PROSITE" id="PS51481">
    <property type="entry name" value="DHAK"/>
    <property type="match status" value="1"/>
</dbReference>
<dbReference type="EMBL" id="JAFLVX010000016">
    <property type="protein sequence ID" value="MBO0476605.1"/>
    <property type="molecule type" value="Genomic_DNA"/>
</dbReference>
<dbReference type="Proteomes" id="UP000664857">
    <property type="component" value="Unassembled WGS sequence"/>
</dbReference>
<sequence>MTQILNKPEDTVSQILNGVSFIHQEKLERVPQTGIIKYRHVTNQSVAIISGGGSGHEPAHFGYVGRGMLQASISGPVFVPPSVEDILQGIEEINAPKGTLLIIKNFEADVRNFLEAKKQARQKGYLVEHVIVNDDCSIEKGSYRKRRRGVAGTVFVHKILGAAAANGMNLNDLKELGEDVVASMNTLGVAVSSGRKIGSDERVFKLEKDEISFGIGIHGEPGYRKEPFFSSEYLANELLNKLLVRYSEISSKQFAILINGLGSTTLMEQFVFSNDIKRLLELEQVNCVFQKSGNFMTSTDMSGISLTLLEIKDLSWLDYLKQETDAFAW</sequence>
<accession>A0ABS3HS65</accession>
<reference evidence="3 4" key="1">
    <citation type="submission" date="2021-03" db="EMBL/GenBank/DDBJ databases">
        <title>Enterococcal diversity collection.</title>
        <authorList>
            <person name="Gilmore M.S."/>
            <person name="Schwartzman J."/>
            <person name="Van Tyne D."/>
            <person name="Martin M."/>
            <person name="Earl A.M."/>
            <person name="Manson A.L."/>
            <person name="Straub T."/>
            <person name="Salamzade R."/>
            <person name="Saavedra J."/>
            <person name="Lebreton F."/>
            <person name="Prichula J."/>
            <person name="Schaufler K."/>
            <person name="Gaca A."/>
            <person name="Sgardioli B."/>
            <person name="Wagenaar J."/>
            <person name="Strong T."/>
        </authorList>
    </citation>
    <scope>NUCLEOTIDE SEQUENCE [LARGE SCALE GENOMIC DNA]</scope>
    <source>
        <strain evidence="3 4">DIV0080</strain>
    </source>
</reference>
<evidence type="ECO:0000256" key="1">
    <source>
        <dbReference type="NCBIfam" id="TIGR02362"/>
    </source>
</evidence>
<keyword evidence="4" id="KW-1185">Reference proteome</keyword>
<dbReference type="InterPro" id="IPR012735">
    <property type="entry name" value="DhaK_1b"/>
</dbReference>
<comment type="caution">
    <text evidence="3">The sequence shown here is derived from an EMBL/GenBank/DDBJ whole genome shotgun (WGS) entry which is preliminary data.</text>
</comment>
<organism evidence="3 4">
    <name type="scientific">Candidatus Vagococcus giribetii</name>
    <dbReference type="NCBI Taxonomy" id="2230876"/>
    <lineage>
        <taxon>Bacteria</taxon>
        <taxon>Bacillati</taxon>
        <taxon>Bacillota</taxon>
        <taxon>Bacilli</taxon>
        <taxon>Lactobacillales</taxon>
        <taxon>Enterococcaceae</taxon>
        <taxon>Vagococcus</taxon>
    </lineage>
</organism>
<evidence type="ECO:0000313" key="3">
    <source>
        <dbReference type="EMBL" id="MBO0476605.1"/>
    </source>
</evidence>
<dbReference type="PANTHER" id="PTHR28629:SF4">
    <property type="entry name" value="TRIOKINASE_FMN CYCLASE"/>
    <property type="match status" value="1"/>
</dbReference>
<feature type="domain" description="DhaK" evidence="2">
    <location>
        <begin position="7"/>
        <end position="329"/>
    </location>
</feature>
<dbReference type="RefSeq" id="WP_206965762.1">
    <property type="nucleotide sequence ID" value="NZ_JAFLVX010000016.1"/>
</dbReference>
<dbReference type="Gene3D" id="3.30.1180.20">
    <property type="entry name" value="Dihydroxyacetone kinase, domain 2"/>
    <property type="match status" value="1"/>
</dbReference>
<proteinExistence type="predicted"/>
<dbReference type="InterPro" id="IPR004006">
    <property type="entry name" value="DhaK_dom"/>
</dbReference>
<dbReference type="NCBIfam" id="TIGR02362">
    <property type="entry name" value="dhaK1b"/>
    <property type="match status" value="1"/>
</dbReference>
<protein>
    <recommendedName>
        <fullName evidence="1">DhaKLM operon coactivator DhaQ</fullName>
    </recommendedName>
</protein>
<dbReference type="PANTHER" id="PTHR28629">
    <property type="entry name" value="TRIOKINASE/FMN CYCLASE"/>
    <property type="match status" value="1"/>
</dbReference>
<name>A0ABS3HS65_9ENTE</name>
<dbReference type="Gene3D" id="3.40.50.10440">
    <property type="entry name" value="Dihydroxyacetone kinase, domain 1"/>
    <property type="match status" value="1"/>
</dbReference>
<dbReference type="Pfam" id="PF02733">
    <property type="entry name" value="Dak1"/>
    <property type="match status" value="1"/>
</dbReference>
<evidence type="ECO:0000259" key="2">
    <source>
        <dbReference type="PROSITE" id="PS51481"/>
    </source>
</evidence>
<gene>
    <name evidence="3" type="primary">dhaQ</name>
    <name evidence="3" type="ORF">DOK76_05950</name>
</gene>